<name>A0A1V9G1B8_9BACT</name>
<keyword evidence="2 7" id="KW-0813">Transport</keyword>
<dbReference type="EMBL" id="LVYD01000042">
    <property type="protein sequence ID" value="OQP64439.1"/>
    <property type="molecule type" value="Genomic_DNA"/>
</dbReference>
<sequence length="1041" mass="112468">MLKASIERRLPHKAFLTICIFCTSLLLPTLLHAQEPATEKSVTIKGAVKSESGEPLSGVSVIIKGTSIGTTTKADGGFQISVPANSTLSITMVGYINKEIKVGRTDQLDLGISLSSDRLEMDKVIVVGYGTRRKSDVTGSIVSINEQSIKDIPSSNLAAAIQGQGAGIDIQRSGANSKPGATPSILIRGSRSLGASNSPLIVVDGIPFNGSINDLNQDDVASVEILKDGSSTAIYGSRGANGVILITTKRGRTGKAVFSYSGYVGTSRLTKEFPMMNAAEFTDLKKWANIIANPGKYTGLDDPQFLTNGVFDPAEVEGLKNGRNTDWQSLIYKTGIITDHQLSVAGGTDQTQYAISGGYFNQTGIYAGQSFERYTVKLSVDQQLGKIFKVGLNSLNTYSVRKGESANPMAQALRASPLASPYDSAGNILNDYVPGSANQVWNPLADLIPGAAVESRRRLGTFTTLYLEANLFKGLKYRLNAGAEIRSDVYGNFYSAKTSFRVNQGGSGSSNRDSMSNNYTLEHLLIYDATIAHKHKINFTGLYSLQEVSGLFNQFDNTNILADYLTWNNPTYGSNLKGNGRTSKADIISYMGRVNYSFNDKYLLTLTLRSDGSSRLADGNKWHSFPSAAFAWNVSRENFMSGISAISNLKFRASYGSVGQQSINAYQTLGQLSGLVYNYGGNMVTGAYLSSTVNPTLTWEYTKTANLGIDFGLLGNRITGSVEVYKAFTNSLLLPQTLPPTSGIPTAIVTNVGKTENKGIEVHINTTNIQAQSRKDFSWTSDFNFFVNRGKITALANGVTKDAANGWFVGQPLDVYYDYKRLGIWQNNSADTAAAKALGLSVSGNSSVIGTIRVADLSGPDGKPDSKIDATYDRMVVGTSQPRWEGGTTQRFGFRGFDLTVVAFARWGYTMKSDLYGGGFANTYQGTYNNVKTNYWTPLNNEPWNPKANASATNPLNRSVMGYFDGSFVKIRSISLGYNLDPALVKAIKAKNFRVYATASDPFILFSPYRRAGGIDPEGAGTVGVDTPPTWSLIFGVNMSF</sequence>
<dbReference type="PROSITE" id="PS52016">
    <property type="entry name" value="TONB_DEPENDENT_REC_3"/>
    <property type="match status" value="1"/>
</dbReference>
<dbReference type="InterPro" id="IPR008969">
    <property type="entry name" value="CarboxyPept-like_regulatory"/>
</dbReference>
<dbReference type="RefSeq" id="WP_081147057.1">
    <property type="nucleotide sequence ID" value="NZ_LVYD01000042.1"/>
</dbReference>
<dbReference type="OrthoDB" id="9768177at2"/>
<dbReference type="InterPro" id="IPR023996">
    <property type="entry name" value="TonB-dep_OMP_SusC/RagA"/>
</dbReference>
<evidence type="ECO:0000256" key="3">
    <source>
        <dbReference type="ARBA" id="ARBA00022452"/>
    </source>
</evidence>
<proteinExistence type="inferred from homology"/>
<keyword evidence="6 7" id="KW-0998">Cell outer membrane</keyword>
<dbReference type="STRING" id="1703345.A3860_20945"/>
<dbReference type="AlphaFoldDB" id="A0A1V9G1B8"/>
<keyword evidence="5 7" id="KW-0472">Membrane</keyword>
<dbReference type="InterPro" id="IPR012910">
    <property type="entry name" value="Plug_dom"/>
</dbReference>
<comment type="caution">
    <text evidence="10">The sequence shown here is derived from an EMBL/GenBank/DDBJ whole genome shotgun (WGS) entry which is preliminary data.</text>
</comment>
<dbReference type="Proteomes" id="UP000192796">
    <property type="component" value="Unassembled WGS sequence"/>
</dbReference>
<evidence type="ECO:0000313" key="11">
    <source>
        <dbReference type="Proteomes" id="UP000192796"/>
    </source>
</evidence>
<organism evidence="10 11">
    <name type="scientific">Niastella vici</name>
    <dbReference type="NCBI Taxonomy" id="1703345"/>
    <lineage>
        <taxon>Bacteria</taxon>
        <taxon>Pseudomonadati</taxon>
        <taxon>Bacteroidota</taxon>
        <taxon>Chitinophagia</taxon>
        <taxon>Chitinophagales</taxon>
        <taxon>Chitinophagaceae</taxon>
        <taxon>Niastella</taxon>
    </lineage>
</organism>
<dbReference type="NCBIfam" id="TIGR04057">
    <property type="entry name" value="SusC_RagA_signa"/>
    <property type="match status" value="1"/>
</dbReference>
<evidence type="ECO:0000256" key="8">
    <source>
        <dbReference type="SAM" id="SignalP"/>
    </source>
</evidence>
<dbReference type="Gene3D" id="2.60.40.1120">
    <property type="entry name" value="Carboxypeptidase-like, regulatory domain"/>
    <property type="match status" value="1"/>
</dbReference>
<dbReference type="SUPFAM" id="SSF56935">
    <property type="entry name" value="Porins"/>
    <property type="match status" value="1"/>
</dbReference>
<keyword evidence="3 7" id="KW-1134">Transmembrane beta strand</keyword>
<dbReference type="NCBIfam" id="TIGR04056">
    <property type="entry name" value="OMP_RagA_SusC"/>
    <property type="match status" value="1"/>
</dbReference>
<dbReference type="Pfam" id="PF07715">
    <property type="entry name" value="Plug"/>
    <property type="match status" value="1"/>
</dbReference>
<evidence type="ECO:0000256" key="6">
    <source>
        <dbReference type="ARBA" id="ARBA00023237"/>
    </source>
</evidence>
<evidence type="ECO:0000256" key="5">
    <source>
        <dbReference type="ARBA" id="ARBA00023136"/>
    </source>
</evidence>
<evidence type="ECO:0000256" key="7">
    <source>
        <dbReference type="PROSITE-ProRule" id="PRU01360"/>
    </source>
</evidence>
<feature type="chain" id="PRO_5012980725" evidence="8">
    <location>
        <begin position="34"/>
        <end position="1041"/>
    </location>
</feature>
<evidence type="ECO:0000256" key="4">
    <source>
        <dbReference type="ARBA" id="ARBA00022692"/>
    </source>
</evidence>
<reference evidence="10 11" key="1">
    <citation type="submission" date="2016-03" db="EMBL/GenBank/DDBJ databases">
        <title>Niastella vici sp. nov., isolated from farmland soil.</title>
        <authorList>
            <person name="Chen L."/>
            <person name="Wang D."/>
            <person name="Yang S."/>
            <person name="Wang G."/>
        </authorList>
    </citation>
    <scope>NUCLEOTIDE SEQUENCE [LARGE SCALE GENOMIC DNA]</scope>
    <source>
        <strain evidence="10 11">DJ57</strain>
    </source>
</reference>
<keyword evidence="8" id="KW-0732">Signal</keyword>
<keyword evidence="4 7" id="KW-0812">Transmembrane</keyword>
<dbReference type="Gene3D" id="2.170.130.10">
    <property type="entry name" value="TonB-dependent receptor, plug domain"/>
    <property type="match status" value="1"/>
</dbReference>
<dbReference type="Pfam" id="PF13715">
    <property type="entry name" value="CarbopepD_reg_2"/>
    <property type="match status" value="1"/>
</dbReference>
<feature type="domain" description="TonB-dependent receptor plug" evidence="9">
    <location>
        <begin position="134"/>
        <end position="243"/>
    </location>
</feature>
<dbReference type="InterPro" id="IPR036942">
    <property type="entry name" value="Beta-barrel_TonB_sf"/>
</dbReference>
<dbReference type="InterPro" id="IPR037066">
    <property type="entry name" value="Plug_dom_sf"/>
</dbReference>
<dbReference type="GO" id="GO:0009279">
    <property type="term" value="C:cell outer membrane"/>
    <property type="evidence" value="ECO:0007669"/>
    <property type="project" value="UniProtKB-SubCell"/>
</dbReference>
<dbReference type="InterPro" id="IPR039426">
    <property type="entry name" value="TonB-dep_rcpt-like"/>
</dbReference>
<accession>A0A1V9G1B8</accession>
<evidence type="ECO:0000256" key="1">
    <source>
        <dbReference type="ARBA" id="ARBA00004571"/>
    </source>
</evidence>
<dbReference type="SUPFAM" id="SSF49464">
    <property type="entry name" value="Carboxypeptidase regulatory domain-like"/>
    <property type="match status" value="1"/>
</dbReference>
<keyword evidence="11" id="KW-1185">Reference proteome</keyword>
<dbReference type="InterPro" id="IPR023997">
    <property type="entry name" value="TonB-dep_OMP_SusC/RagA_CS"/>
</dbReference>
<dbReference type="Gene3D" id="2.40.170.20">
    <property type="entry name" value="TonB-dependent receptor, beta-barrel domain"/>
    <property type="match status" value="1"/>
</dbReference>
<gene>
    <name evidence="10" type="ORF">A3860_20945</name>
</gene>
<protein>
    <submittedName>
        <fullName evidence="10">SusC/RagA family TonB-linked outer membrane protein</fullName>
    </submittedName>
</protein>
<evidence type="ECO:0000313" key="10">
    <source>
        <dbReference type="EMBL" id="OQP64439.1"/>
    </source>
</evidence>
<feature type="signal peptide" evidence="8">
    <location>
        <begin position="1"/>
        <end position="33"/>
    </location>
</feature>
<comment type="similarity">
    <text evidence="7">Belongs to the TonB-dependent receptor family.</text>
</comment>
<evidence type="ECO:0000259" key="9">
    <source>
        <dbReference type="Pfam" id="PF07715"/>
    </source>
</evidence>
<evidence type="ECO:0000256" key="2">
    <source>
        <dbReference type="ARBA" id="ARBA00022448"/>
    </source>
</evidence>
<comment type="subcellular location">
    <subcellularLocation>
        <location evidence="1 7">Cell outer membrane</location>
        <topology evidence="1 7">Multi-pass membrane protein</topology>
    </subcellularLocation>
</comment>